<evidence type="ECO:0000313" key="3">
    <source>
        <dbReference type="Proteomes" id="UP000032024"/>
    </source>
</evidence>
<reference evidence="4" key="4">
    <citation type="submission" date="2016-01" db="EMBL/GenBank/DDBJ databases">
        <authorList>
            <person name="Mitreva M."/>
            <person name="Pepin K.H."/>
            <person name="Mihindukulasuriya K.A."/>
            <person name="Fulton R."/>
            <person name="Fronick C."/>
            <person name="O'Laughlin M."/>
            <person name="Miner T."/>
            <person name="Herter B."/>
            <person name="Rosa B.A."/>
            <person name="Cordes M."/>
            <person name="Tomlinson C."/>
            <person name="Wollam A."/>
            <person name="Palsikar V.B."/>
            <person name="Mardis E.R."/>
            <person name="Wilson R.K."/>
        </authorList>
    </citation>
    <scope>NUCLEOTIDE SEQUENCE [LARGE SCALE GENOMIC DNA]</scope>
    <source>
        <strain evidence="4">GED7749B</strain>
    </source>
</reference>
<reference evidence="3" key="2">
    <citation type="submission" date="2015-01" db="EMBL/GenBank/DDBJ databases">
        <title>Comparative genome analysis of Bacillus coagulans HM-08, Clostridium butyricum HM-68, Bacillus subtilis HM-66 and Bacillus paralicheniformis BL-09.</title>
        <authorList>
            <person name="Zhang H."/>
        </authorList>
    </citation>
    <scope>NUCLEOTIDE SEQUENCE [LARGE SCALE GENOMIC DNA]</scope>
    <source>
        <strain evidence="3">HM-08</strain>
    </source>
</reference>
<evidence type="ECO:0000313" key="1">
    <source>
        <dbReference type="EMBL" id="AJO20874.1"/>
    </source>
</evidence>
<evidence type="ECO:0000313" key="4">
    <source>
        <dbReference type="Proteomes" id="UP000070376"/>
    </source>
</evidence>
<accession>A0A0C5C2K4</accession>
<proteinExistence type="predicted"/>
<evidence type="ECO:0000313" key="2">
    <source>
        <dbReference type="EMBL" id="KWZ81834.1"/>
    </source>
</evidence>
<dbReference type="EMBL" id="LRPN01000067">
    <property type="protein sequence ID" value="KWZ81834.1"/>
    <property type="molecule type" value="Genomic_DNA"/>
</dbReference>
<protein>
    <submittedName>
        <fullName evidence="2">Uncharacterized protein</fullName>
    </submittedName>
</protein>
<dbReference type="EMBL" id="CP010525">
    <property type="protein sequence ID" value="AJO20874.1"/>
    <property type="molecule type" value="Genomic_DNA"/>
</dbReference>
<reference evidence="1" key="1">
    <citation type="submission" date="2015-01" db="EMBL/GenBank/DDBJ databases">
        <title>Comparative genome analysis of Bacillus coagulans HM-08, Clostridium butyricum HM-68, Bacillus subtilis HM-66 and Bacillus licheniformis BL-09.</title>
        <authorList>
            <person name="Zhang H."/>
        </authorList>
    </citation>
    <scope>NUCLEOTIDE SEQUENCE [LARGE SCALE GENOMIC DNA]</scope>
    <source>
        <strain evidence="1">HM-08</strain>
    </source>
</reference>
<organism evidence="2 4">
    <name type="scientific">Heyndrickxia coagulans</name>
    <name type="common">Weizmannia coagulans</name>
    <dbReference type="NCBI Taxonomy" id="1398"/>
    <lineage>
        <taxon>Bacteria</taxon>
        <taxon>Bacillati</taxon>
        <taxon>Bacillota</taxon>
        <taxon>Bacilli</taxon>
        <taxon>Bacillales</taxon>
        <taxon>Bacillaceae</taxon>
        <taxon>Heyndrickxia</taxon>
    </lineage>
</organism>
<dbReference type="Proteomes" id="UP000070376">
    <property type="component" value="Unassembled WGS sequence"/>
</dbReference>
<gene>
    <name evidence="2" type="ORF">HMPREF3213_01847</name>
    <name evidence="1" type="ORF">SB48_HM08orf00112</name>
</gene>
<name>A0A0C5C2K4_HEYCO</name>
<sequence length="67" mass="7678">MGMPENLRLLEASKYYYNNDGVKREAGSMQPGQQKKGQFRCQSGIWKSPLHLERRAFGIHPSLILKS</sequence>
<reference evidence="2" key="3">
    <citation type="submission" date="2016-01" db="EMBL/GenBank/DDBJ databases">
        <authorList>
            <person name="Oliw E.H."/>
        </authorList>
    </citation>
    <scope>NUCLEOTIDE SEQUENCE [LARGE SCALE GENOMIC DNA]</scope>
    <source>
        <strain evidence="2">GED7749B</strain>
    </source>
</reference>
<keyword evidence="3" id="KW-1185">Reference proteome</keyword>
<dbReference type="Proteomes" id="UP000032024">
    <property type="component" value="Chromosome"/>
</dbReference>
<dbReference type="AlphaFoldDB" id="A0A0C5C2K4"/>
<dbReference type="STRING" id="1398.AB434_1068"/>